<evidence type="ECO:0000313" key="2">
    <source>
        <dbReference type="Proteomes" id="UP000577707"/>
    </source>
</evidence>
<accession>A0A7W5A7C4</accession>
<dbReference type="InterPro" id="IPR043519">
    <property type="entry name" value="NT_sf"/>
</dbReference>
<name>A0A7W5A7C4_9ACTN</name>
<proteinExistence type="predicted"/>
<sequence>MIRAILHLFTTDQWPTAHLRLFANWLRSHDADRDAYASLKSGLVGSGVWGSEYTVAKRAFVNDVVNRARAARGLGAVAL</sequence>
<dbReference type="InterPro" id="IPR007344">
    <property type="entry name" value="GrpB/CoaE"/>
</dbReference>
<evidence type="ECO:0000313" key="1">
    <source>
        <dbReference type="EMBL" id="MBB3090873.1"/>
    </source>
</evidence>
<dbReference type="EMBL" id="JACHXG010000008">
    <property type="protein sequence ID" value="MBB3090873.1"/>
    <property type="molecule type" value="Genomic_DNA"/>
</dbReference>
<organism evidence="1 2">
    <name type="scientific">Nocardioides albus</name>
    <dbReference type="NCBI Taxonomy" id="1841"/>
    <lineage>
        <taxon>Bacteria</taxon>
        <taxon>Bacillati</taxon>
        <taxon>Actinomycetota</taxon>
        <taxon>Actinomycetes</taxon>
        <taxon>Propionibacteriales</taxon>
        <taxon>Nocardioidaceae</taxon>
        <taxon>Nocardioides</taxon>
    </lineage>
</organism>
<keyword evidence="2" id="KW-1185">Reference proteome</keyword>
<dbReference type="SUPFAM" id="SSF81301">
    <property type="entry name" value="Nucleotidyltransferase"/>
    <property type="match status" value="1"/>
</dbReference>
<dbReference type="Proteomes" id="UP000577707">
    <property type="component" value="Unassembled WGS sequence"/>
</dbReference>
<dbReference type="AlphaFoldDB" id="A0A7W5A7C4"/>
<keyword evidence="1" id="KW-0808">Transferase</keyword>
<gene>
    <name evidence="1" type="ORF">FHS12_003835</name>
</gene>
<dbReference type="RefSeq" id="WP_183548331.1">
    <property type="nucleotide sequence ID" value="NZ_BMQT01000010.1"/>
</dbReference>
<protein>
    <submittedName>
        <fullName evidence="1">GrpB-like predicted nucleotidyltransferase (UPF0157 family)</fullName>
    </submittedName>
</protein>
<dbReference type="GO" id="GO:0016740">
    <property type="term" value="F:transferase activity"/>
    <property type="evidence" value="ECO:0007669"/>
    <property type="project" value="UniProtKB-KW"/>
</dbReference>
<dbReference type="Pfam" id="PF04229">
    <property type="entry name" value="GrpB"/>
    <property type="match status" value="1"/>
</dbReference>
<comment type="caution">
    <text evidence="1">The sequence shown here is derived from an EMBL/GenBank/DDBJ whole genome shotgun (WGS) entry which is preliminary data.</text>
</comment>
<reference evidence="1 2" key="1">
    <citation type="submission" date="2020-08" db="EMBL/GenBank/DDBJ databases">
        <title>Genomic Encyclopedia of Type Strains, Phase III (KMG-III): the genomes of soil and plant-associated and newly described type strains.</title>
        <authorList>
            <person name="Whitman W."/>
        </authorList>
    </citation>
    <scope>NUCLEOTIDE SEQUENCE [LARGE SCALE GENOMIC DNA]</scope>
    <source>
        <strain evidence="1 2">CECT 3302</strain>
    </source>
</reference>
<dbReference type="Gene3D" id="3.30.460.10">
    <property type="entry name" value="Beta Polymerase, domain 2"/>
    <property type="match status" value="1"/>
</dbReference>